<name>A0A4C2DZZ6_9SACH</name>
<feature type="compositionally biased region" description="Gly residues" evidence="2">
    <location>
        <begin position="97"/>
        <end position="107"/>
    </location>
</feature>
<feature type="compositionally biased region" description="Low complexity" evidence="2">
    <location>
        <begin position="75"/>
        <end position="85"/>
    </location>
</feature>
<dbReference type="GO" id="GO:0006357">
    <property type="term" value="P:regulation of transcription by RNA polymerase II"/>
    <property type="evidence" value="ECO:0007669"/>
    <property type="project" value="InterPro"/>
</dbReference>
<protein>
    <submittedName>
        <fullName evidence="3">Mediator complex subunit</fullName>
    </submittedName>
</protein>
<evidence type="ECO:0000256" key="2">
    <source>
        <dbReference type="SAM" id="MobiDB-lite"/>
    </source>
</evidence>
<feature type="compositionally biased region" description="Polar residues" evidence="2">
    <location>
        <begin position="492"/>
        <end position="517"/>
    </location>
</feature>
<dbReference type="GO" id="GO:0016592">
    <property type="term" value="C:mediator complex"/>
    <property type="evidence" value="ECO:0007669"/>
    <property type="project" value="InterPro"/>
</dbReference>
<evidence type="ECO:0000313" key="3">
    <source>
        <dbReference type="EMBL" id="GCE97574.1"/>
    </source>
</evidence>
<dbReference type="Pfam" id="PF05397">
    <property type="entry name" value="Med15_fungi"/>
    <property type="match status" value="1"/>
</dbReference>
<sequence>MLGQINQIFTPEEQRALLHEAMEACKNFQKTQFGNNMTDSNRQNFIRKYINQKAIKKIQNVRLAQMAASGAAPQQSAAANAQHHAVSLQSQPSAGVGTAGPAGGAPTGGRPSNSTIPGAPTGSSGNGGAHNNSTSNIHNVIPSQGTLSVPYGQSNLRNSTDAAAATQGEAPMQQPNRVAQQQPRPSVLQAFAPTPQDVEVVKRISADAARTPLRLSDLTNTLSPQERDEIKRMLQMNQQLFAQVSNYAPQVYVFTKSENFLKEVLQLRIFVKEILEKCAKEIYVVKLDTVEKLVIKYKKYWESMKIQLLRRQQLIQQQQQLQQQKQKLAVQQQAAGNTQAGLNISQQQQRVQGSLQQIQQQMQQKQRQQQQLQQQHQQHQVQQQRQQSQQQAQKVASTNNNIALAAQNAVTSVSNPSANAASAANVSGAPGYPPPLSDPNVGVSSGSAVGMDAPKTGLGLDFMGSPNLTKGSPPAGATTGISPKRDLAKAAATSNFTKAKSNSLKPSPNASQSNANTPMVVPLPTGSASATPGVLNTGDGVSPLNGKPLTVTNHKTPSPLTVPSISQVQATASNSDNHPFEEEENALRKMNIRKAEIISRFKHRQEVFSKSPLDMFLSTLADCIGVKDSNVEAVMTIPPAVVEQVNGLGKRKLSKMAQRARDQDVVLVSIKDNNKLVMESKTNPDSQTYQIPTSALESVFKDVYGTSDIMTMNFNDPSGTSRSVSDGAVVGSNQMNARKRKLEDLEISPANSANSPSSSLMSDSKKLKVDSPEDVFLTRYGGDVDAKQSTSAELPPINVWDWNYWAKLEQP</sequence>
<feature type="compositionally biased region" description="Low complexity" evidence="2">
    <location>
        <begin position="748"/>
        <end position="762"/>
    </location>
</feature>
<comment type="caution">
    <text evidence="3">The sequence shown here is derived from an EMBL/GenBank/DDBJ whole genome shotgun (WGS) entry which is preliminary data.</text>
</comment>
<feature type="compositionally biased region" description="Polar residues" evidence="2">
    <location>
        <begin position="173"/>
        <end position="184"/>
    </location>
</feature>
<dbReference type="InterPro" id="IPR008626">
    <property type="entry name" value="Mediator_Med15_fun"/>
</dbReference>
<feature type="coiled-coil region" evidence="1">
    <location>
        <begin position="304"/>
        <end position="389"/>
    </location>
</feature>
<dbReference type="PANTHER" id="PTHR14312">
    <property type="entry name" value="CREB/ATF BZIP TRANSCRIPTION FACTOR"/>
    <property type="match status" value="1"/>
</dbReference>
<keyword evidence="1" id="KW-0175">Coiled coil</keyword>
<feature type="region of interest" description="Disordered" evidence="2">
    <location>
        <begin position="75"/>
        <end position="184"/>
    </location>
</feature>
<feature type="region of interest" description="Disordered" evidence="2">
    <location>
        <begin position="742"/>
        <end position="767"/>
    </location>
</feature>
<dbReference type="OrthoDB" id="1938591at2759"/>
<feature type="region of interest" description="Disordered" evidence="2">
    <location>
        <begin position="464"/>
        <end position="517"/>
    </location>
</feature>
<accession>A0A4C2DZZ6</accession>
<dbReference type="EMBL" id="BIMX01000002">
    <property type="protein sequence ID" value="GCE97574.1"/>
    <property type="molecule type" value="Genomic_DNA"/>
</dbReference>
<dbReference type="GO" id="GO:0043565">
    <property type="term" value="F:sequence-specific DNA binding"/>
    <property type="evidence" value="ECO:0007669"/>
    <property type="project" value="TreeGrafter"/>
</dbReference>
<dbReference type="GO" id="GO:0003712">
    <property type="term" value="F:transcription coregulator activity"/>
    <property type="evidence" value="ECO:0007669"/>
    <property type="project" value="InterPro"/>
</dbReference>
<evidence type="ECO:0000313" key="4">
    <source>
        <dbReference type="Proteomes" id="UP000301737"/>
    </source>
</evidence>
<dbReference type="Proteomes" id="UP000301737">
    <property type="component" value="Unassembled WGS sequence"/>
</dbReference>
<organism evidence="3 4">
    <name type="scientific">Zygosaccharomyces mellis</name>
    <dbReference type="NCBI Taxonomy" id="42258"/>
    <lineage>
        <taxon>Eukaryota</taxon>
        <taxon>Fungi</taxon>
        <taxon>Dikarya</taxon>
        <taxon>Ascomycota</taxon>
        <taxon>Saccharomycotina</taxon>
        <taxon>Saccharomycetes</taxon>
        <taxon>Saccharomycetales</taxon>
        <taxon>Saccharomycetaceae</taxon>
        <taxon>Zygosaccharomyces</taxon>
    </lineage>
</organism>
<evidence type="ECO:0000256" key="1">
    <source>
        <dbReference type="SAM" id="Coils"/>
    </source>
</evidence>
<dbReference type="PANTHER" id="PTHR14312:SF1">
    <property type="entry name" value="BASIC-LEUCINE ZIPPER TRANSCRIPTION FACTOR A"/>
    <property type="match status" value="1"/>
</dbReference>
<gene>
    <name evidence="3" type="primary">GAL11</name>
    <name evidence="3" type="ORF">ZYGM_003874</name>
</gene>
<dbReference type="AlphaFoldDB" id="A0A4C2DZZ6"/>
<reference evidence="3 4" key="1">
    <citation type="submission" date="2019-01" db="EMBL/GenBank/DDBJ databases">
        <title>Draft Genome Sequencing of Zygosaccharomyces mellis Ca-7.</title>
        <authorList>
            <person name="Shiwa Y."/>
            <person name="Kanesaki Y."/>
            <person name="Ishige T."/>
            <person name="Mura K."/>
            <person name="Hori T."/>
            <person name="Tamura T."/>
        </authorList>
    </citation>
    <scope>NUCLEOTIDE SEQUENCE [LARGE SCALE GENOMIC DNA]</scope>
    <source>
        <strain evidence="3 4">Ca-7</strain>
    </source>
</reference>
<proteinExistence type="predicted"/>
<keyword evidence="4" id="KW-1185">Reference proteome</keyword>
<feature type="compositionally biased region" description="Polar residues" evidence="2">
    <location>
        <begin position="137"/>
        <end position="161"/>
    </location>
</feature>